<keyword evidence="2" id="KW-0805">Transcription regulation</keyword>
<dbReference type="InterPro" id="IPR005119">
    <property type="entry name" value="LysR_subst-bd"/>
</dbReference>
<evidence type="ECO:0000256" key="2">
    <source>
        <dbReference type="ARBA" id="ARBA00023015"/>
    </source>
</evidence>
<dbReference type="GO" id="GO:0043565">
    <property type="term" value="F:sequence-specific DNA binding"/>
    <property type="evidence" value="ECO:0007669"/>
    <property type="project" value="TreeGrafter"/>
</dbReference>
<reference evidence="6 7" key="1">
    <citation type="submission" date="2013-09" db="EMBL/GenBank/DDBJ databases">
        <title>Genome sequencing of Arenimonas oryziterrae.</title>
        <authorList>
            <person name="Chen F."/>
            <person name="Wang G."/>
        </authorList>
    </citation>
    <scope>NUCLEOTIDE SEQUENCE [LARGE SCALE GENOMIC DNA]</scope>
    <source>
        <strain evidence="6 7">YC6267</strain>
    </source>
</reference>
<organism evidence="6 7">
    <name type="scientific">Arenimonas oryziterrae DSM 21050 = YC6267</name>
    <dbReference type="NCBI Taxonomy" id="1121015"/>
    <lineage>
        <taxon>Bacteria</taxon>
        <taxon>Pseudomonadati</taxon>
        <taxon>Pseudomonadota</taxon>
        <taxon>Gammaproteobacteria</taxon>
        <taxon>Lysobacterales</taxon>
        <taxon>Lysobacteraceae</taxon>
        <taxon>Arenimonas</taxon>
    </lineage>
</organism>
<evidence type="ECO:0000256" key="1">
    <source>
        <dbReference type="ARBA" id="ARBA00009437"/>
    </source>
</evidence>
<dbReference type="OrthoDB" id="9810065at2"/>
<dbReference type="FunFam" id="1.10.10.10:FF:000001">
    <property type="entry name" value="LysR family transcriptional regulator"/>
    <property type="match status" value="1"/>
</dbReference>
<keyword evidence="4" id="KW-0804">Transcription</keyword>
<dbReference type="eggNOG" id="COG0583">
    <property type="taxonomic scope" value="Bacteria"/>
</dbReference>
<keyword evidence="7" id="KW-1185">Reference proteome</keyword>
<evidence type="ECO:0000256" key="4">
    <source>
        <dbReference type="ARBA" id="ARBA00023163"/>
    </source>
</evidence>
<dbReference type="Pfam" id="PF00126">
    <property type="entry name" value="HTH_1"/>
    <property type="match status" value="1"/>
</dbReference>
<dbReference type="Proteomes" id="UP000029385">
    <property type="component" value="Unassembled WGS sequence"/>
</dbReference>
<dbReference type="InterPro" id="IPR036390">
    <property type="entry name" value="WH_DNA-bd_sf"/>
</dbReference>
<dbReference type="SUPFAM" id="SSF53850">
    <property type="entry name" value="Periplasmic binding protein-like II"/>
    <property type="match status" value="1"/>
</dbReference>
<evidence type="ECO:0000259" key="5">
    <source>
        <dbReference type="PROSITE" id="PS50931"/>
    </source>
</evidence>
<dbReference type="PANTHER" id="PTHR30537:SF10">
    <property type="entry name" value="TRANSCRIPTIONAL REGULATOR-RELATED"/>
    <property type="match status" value="1"/>
</dbReference>
<comment type="caution">
    <text evidence="6">The sequence shown here is derived from an EMBL/GenBank/DDBJ whole genome shotgun (WGS) entry which is preliminary data.</text>
</comment>
<dbReference type="Gene3D" id="3.40.190.290">
    <property type="match status" value="1"/>
</dbReference>
<dbReference type="EMBL" id="AVCI01000009">
    <property type="protein sequence ID" value="KFN42525.1"/>
    <property type="molecule type" value="Genomic_DNA"/>
</dbReference>
<name>A0A091BDR0_9GAMM</name>
<dbReference type="SUPFAM" id="SSF46785">
    <property type="entry name" value="Winged helix' DNA-binding domain"/>
    <property type="match status" value="1"/>
</dbReference>
<dbReference type="CDD" id="cd08422">
    <property type="entry name" value="PBP2_CrgA_like"/>
    <property type="match status" value="1"/>
</dbReference>
<dbReference type="InterPro" id="IPR036388">
    <property type="entry name" value="WH-like_DNA-bd_sf"/>
</dbReference>
<keyword evidence="3" id="KW-0238">DNA-binding</keyword>
<dbReference type="Pfam" id="PF03466">
    <property type="entry name" value="LysR_substrate"/>
    <property type="match status" value="1"/>
</dbReference>
<dbReference type="PROSITE" id="PS50931">
    <property type="entry name" value="HTH_LYSR"/>
    <property type="match status" value="1"/>
</dbReference>
<dbReference type="RefSeq" id="WP_022970220.1">
    <property type="nucleotide sequence ID" value="NZ_ATVD01000006.1"/>
</dbReference>
<evidence type="ECO:0000313" key="7">
    <source>
        <dbReference type="Proteomes" id="UP000029385"/>
    </source>
</evidence>
<dbReference type="STRING" id="1121015.GCA_000420545_02615"/>
<dbReference type="PANTHER" id="PTHR30537">
    <property type="entry name" value="HTH-TYPE TRANSCRIPTIONAL REGULATOR"/>
    <property type="match status" value="1"/>
</dbReference>
<protein>
    <recommendedName>
        <fullName evidence="5">HTH lysR-type domain-containing protein</fullName>
    </recommendedName>
</protein>
<evidence type="ECO:0000313" key="6">
    <source>
        <dbReference type="EMBL" id="KFN42525.1"/>
    </source>
</evidence>
<evidence type="ECO:0000256" key="3">
    <source>
        <dbReference type="ARBA" id="ARBA00023125"/>
    </source>
</evidence>
<comment type="similarity">
    <text evidence="1">Belongs to the LysR transcriptional regulatory family.</text>
</comment>
<dbReference type="AlphaFoldDB" id="A0A091BDR0"/>
<dbReference type="PATRIC" id="fig|1121015.4.peg.2042"/>
<sequence length="306" mass="33832">METIQARYEQAICFATVAESGSFTRAASALERSKAHVSKQVSALETALGVQLLMRTTRRLVLTEAGRTYLEYCRQLRDTLLEGEQAVSAVREEVSGTLRMTAPTSFGDAFLLEMLLDFQTRHPKLRIALDLSIVRRDLVGDGYDFAIRTPRNLEDHLIAKALGLVRDVLVASPDFLARQATLATPADLAGVPCLLNTHFRDDADWLLQRDGQSHAVRVDGAFAANHFGMLRSAAIAGVGIARLPRYIVAAALADGRLVPVLPAYEIAPSPVYLVYPQRRHMPYRNRVFRDFVVAWFADPARAALLS</sequence>
<dbReference type="GO" id="GO:0003700">
    <property type="term" value="F:DNA-binding transcription factor activity"/>
    <property type="evidence" value="ECO:0007669"/>
    <property type="project" value="InterPro"/>
</dbReference>
<proteinExistence type="inferred from homology"/>
<feature type="domain" description="HTH lysR-type" evidence="5">
    <location>
        <begin position="1"/>
        <end position="63"/>
    </location>
</feature>
<dbReference type="Gene3D" id="1.10.10.10">
    <property type="entry name" value="Winged helix-like DNA-binding domain superfamily/Winged helix DNA-binding domain"/>
    <property type="match status" value="1"/>
</dbReference>
<dbReference type="InterPro" id="IPR058163">
    <property type="entry name" value="LysR-type_TF_proteobact-type"/>
</dbReference>
<accession>A0A091BDR0</accession>
<gene>
    <name evidence="6" type="ORF">N789_12865</name>
</gene>
<dbReference type="GO" id="GO:0006351">
    <property type="term" value="P:DNA-templated transcription"/>
    <property type="evidence" value="ECO:0007669"/>
    <property type="project" value="TreeGrafter"/>
</dbReference>
<dbReference type="InterPro" id="IPR000847">
    <property type="entry name" value="LysR_HTH_N"/>
</dbReference>